<organism evidence="2 3">
    <name type="scientific">Alternaria panax</name>
    <dbReference type="NCBI Taxonomy" id="48097"/>
    <lineage>
        <taxon>Eukaryota</taxon>
        <taxon>Fungi</taxon>
        <taxon>Dikarya</taxon>
        <taxon>Ascomycota</taxon>
        <taxon>Pezizomycotina</taxon>
        <taxon>Dothideomycetes</taxon>
        <taxon>Pleosporomycetidae</taxon>
        <taxon>Pleosporales</taxon>
        <taxon>Pleosporineae</taxon>
        <taxon>Pleosporaceae</taxon>
        <taxon>Alternaria</taxon>
        <taxon>Alternaria sect. Panax</taxon>
    </lineage>
</organism>
<dbReference type="Pfam" id="PF11927">
    <property type="entry name" value="HODM_asu-like"/>
    <property type="match status" value="2"/>
</dbReference>
<name>A0AAD4FCW7_9PLEO</name>
<keyword evidence="1" id="KW-0812">Transmembrane</keyword>
<sequence length="487" mass="55177">MATDTLQEPGPKSLYVLLVLVIGICCYFFFIGTATVRLWFYKGALGPAPEKFLVIKVEHEEPHHHVTMANNDGGTRAETMRNRRMTVFTHASLSVSAEDMAPSTALDPRSFSTATTMVNLQNFEDEDFSEFKNPKTRAYIAEERRISRLPAFDADDCGTGDWFPDIPLTNKPIESNSMHILSLTPSQLGLTQTNRRDWLVIDEHYIEYHDARTHLLSRNRSSCIHVTSDGEAACRELLQEVTSFLVETHRNKFSFQTKHRRKHILNELTREDFELEPGSLERHPLEVVARLCGEDFMVWGRSESTRTWYLEASTTLFPSGYIITPYMGKSVDVMVRGDGNGKSPMIPWSTLPSILALDLPTLSPYSHTGPLALRQLFIQTRPHRSSLASSLHIPRPVDFFAGNIANLHPSELLVRTETQMFARLPKTGAVVVTTRTSTETLSDVAERMNGREKKAFMMEVEGWGNEEARFKGRELWIGVVERCLKGQ</sequence>
<comment type="caution">
    <text evidence="2">The sequence shown here is derived from an EMBL/GenBank/DDBJ whole genome shotgun (WGS) entry which is preliminary data.</text>
</comment>
<protein>
    <submittedName>
        <fullName evidence="2">Uncharacterized protein</fullName>
    </submittedName>
</protein>
<proteinExistence type="predicted"/>
<reference evidence="2" key="1">
    <citation type="submission" date="2021-07" db="EMBL/GenBank/DDBJ databases">
        <title>Genome Resource of American Ginseng Black Spot Pathogen Alternaria panax.</title>
        <authorList>
            <person name="Qiu C."/>
            <person name="Wang W."/>
            <person name="Liu Z."/>
        </authorList>
    </citation>
    <scope>NUCLEOTIDE SEQUENCE</scope>
    <source>
        <strain evidence="2">BNCC115425</strain>
    </source>
</reference>
<evidence type="ECO:0000313" key="3">
    <source>
        <dbReference type="Proteomes" id="UP001199106"/>
    </source>
</evidence>
<dbReference type="Proteomes" id="UP001199106">
    <property type="component" value="Unassembled WGS sequence"/>
</dbReference>
<keyword evidence="1" id="KW-0472">Membrane</keyword>
<keyword evidence="3" id="KW-1185">Reference proteome</keyword>
<dbReference type="AlphaFoldDB" id="A0AAD4FCW7"/>
<accession>A0AAD4FCW7</accession>
<dbReference type="EMBL" id="JAANER010000007">
    <property type="protein sequence ID" value="KAG9187281.1"/>
    <property type="molecule type" value="Genomic_DNA"/>
</dbReference>
<gene>
    <name evidence="2" type="ORF">G6011_05152</name>
</gene>
<dbReference type="InterPro" id="IPR021848">
    <property type="entry name" value="HODM_asu-like"/>
</dbReference>
<keyword evidence="1" id="KW-1133">Transmembrane helix</keyword>
<evidence type="ECO:0000313" key="2">
    <source>
        <dbReference type="EMBL" id="KAG9187281.1"/>
    </source>
</evidence>
<evidence type="ECO:0000256" key="1">
    <source>
        <dbReference type="SAM" id="Phobius"/>
    </source>
</evidence>
<feature type="transmembrane region" description="Helical" evidence="1">
    <location>
        <begin position="14"/>
        <end position="40"/>
    </location>
</feature>